<evidence type="ECO:0000313" key="6">
    <source>
        <dbReference type="EMBL" id="PFX21250.1"/>
    </source>
</evidence>
<keyword evidence="1" id="KW-0479">Metal-binding</keyword>
<evidence type="ECO:0000256" key="3">
    <source>
        <dbReference type="ARBA" id="ARBA00022833"/>
    </source>
</evidence>
<comment type="caution">
    <text evidence="6">The sequence shown here is derived from an EMBL/GenBank/DDBJ whole genome shotgun (WGS) entry which is preliminary data.</text>
</comment>
<dbReference type="GO" id="GO:0003964">
    <property type="term" value="F:RNA-directed DNA polymerase activity"/>
    <property type="evidence" value="ECO:0007669"/>
    <property type="project" value="UniProtKB-KW"/>
</dbReference>
<dbReference type="GO" id="GO:0006281">
    <property type="term" value="P:DNA repair"/>
    <property type="evidence" value="ECO:0007669"/>
    <property type="project" value="UniProtKB-ARBA"/>
</dbReference>
<dbReference type="SUPFAM" id="SSF56219">
    <property type="entry name" value="DNase I-like"/>
    <property type="match status" value="1"/>
</dbReference>
<evidence type="ECO:0000256" key="1">
    <source>
        <dbReference type="ARBA" id="ARBA00022723"/>
    </source>
</evidence>
<dbReference type="InterPro" id="IPR001965">
    <property type="entry name" value="Znf_PHD"/>
</dbReference>
<protein>
    <submittedName>
        <fullName evidence="6">Putative RNA-directed DNA polymerase from transposon X-element</fullName>
    </submittedName>
</protein>
<feature type="domain" description="PHD-type" evidence="5">
    <location>
        <begin position="13"/>
        <end position="70"/>
    </location>
</feature>
<dbReference type="InterPro" id="IPR019080">
    <property type="entry name" value="YqaJ_viral_recombinase"/>
</dbReference>
<dbReference type="InterPro" id="IPR019786">
    <property type="entry name" value="Zinc_finger_PHD-type_CS"/>
</dbReference>
<dbReference type="PROSITE" id="PS50016">
    <property type="entry name" value="ZF_PHD_2"/>
    <property type="match status" value="1"/>
</dbReference>
<evidence type="ECO:0000259" key="5">
    <source>
        <dbReference type="PROSITE" id="PS50016"/>
    </source>
</evidence>
<name>A0A2B4RXG5_STYPI</name>
<dbReference type="PANTHER" id="PTHR33395">
    <property type="entry name" value="TRANSCRIPTASE, PUTATIVE-RELATED-RELATED"/>
    <property type="match status" value="1"/>
</dbReference>
<dbReference type="SUPFAM" id="SSF56672">
    <property type="entry name" value="DNA/RNA polymerases"/>
    <property type="match status" value="1"/>
</dbReference>
<dbReference type="OrthoDB" id="5987290at2759"/>
<organism evidence="6 7">
    <name type="scientific">Stylophora pistillata</name>
    <name type="common">Smooth cauliflower coral</name>
    <dbReference type="NCBI Taxonomy" id="50429"/>
    <lineage>
        <taxon>Eukaryota</taxon>
        <taxon>Metazoa</taxon>
        <taxon>Cnidaria</taxon>
        <taxon>Anthozoa</taxon>
        <taxon>Hexacorallia</taxon>
        <taxon>Scleractinia</taxon>
        <taxon>Astrocoeniina</taxon>
        <taxon>Pocilloporidae</taxon>
        <taxon>Stylophora</taxon>
    </lineage>
</organism>
<dbReference type="CDD" id="cd22343">
    <property type="entry name" value="PDDEXK_lambda_exonuclease-like"/>
    <property type="match status" value="1"/>
</dbReference>
<dbReference type="Pfam" id="PF09588">
    <property type="entry name" value="YqaJ"/>
    <property type="match status" value="1"/>
</dbReference>
<proteinExistence type="predicted"/>
<dbReference type="EMBL" id="LSMT01000285">
    <property type="protein sequence ID" value="PFX21250.1"/>
    <property type="molecule type" value="Genomic_DNA"/>
</dbReference>
<accession>A0A2B4RXG5</accession>
<evidence type="ECO:0000256" key="4">
    <source>
        <dbReference type="PROSITE-ProRule" id="PRU00146"/>
    </source>
</evidence>
<dbReference type="InterPro" id="IPR013083">
    <property type="entry name" value="Znf_RING/FYVE/PHD"/>
</dbReference>
<dbReference type="InterPro" id="IPR019787">
    <property type="entry name" value="Znf_PHD-finger"/>
</dbReference>
<keyword evidence="3" id="KW-0862">Zinc</keyword>
<dbReference type="Gene3D" id="3.60.10.10">
    <property type="entry name" value="Endonuclease/exonuclease/phosphatase"/>
    <property type="match status" value="1"/>
</dbReference>
<sequence>MHVSGDVSLNPGPDKCIICNKTVATNHRAVSCDSCNGWTHIKCGNIKPNPYKAVQSMDNFEWFCQPCLDARLSNNVPDNTGDCVRHEDDYLERFAASLNTSHNDLRIAHLSVCSLRNKIDDIRLLQKISRFDVLAIGESHLNASIPDNVLQIPGLKFIRCDRSQRKGGGVIMYYAEHLSVNHRRDLAASDIEALWIQVKFPTNTTLFSVINRGPNNMPTFGKTKKLLGTFEYFNMQNIISQPTRITSTTEFLIDLIVTTKANMVRQCGVLPLGISDHSLVYATLKLKSKRPPPKIVRSRNFKRCNIQDFKKDIELIPFHLLDIFEDKDDVLWGWNLLFNDVCDFHSPYKDVKEYKRLRNEITTDVRRAKTKHFKNQLIEIKTSAEYWNLLRNATAPKLRKAIGPLKREDGSLAVDSKEKSNLMNSFFSNIGINLTRNSSFTKVNPATTLKSVPIIKDVILSKSEIEKPLSDLKWNKATGPDQISSRTLKTAGNALVHPLYHIFCESLRSGYVFEEWKVARLSPIHKKDDESDMGNYRPISILSIPSKILESAVIQRIVNHTFYEHSLVTENQWAYRKGFSIELMLIKLTEQWRQAVDNSKVVGVVFVDFQKAFDCESHKILLNKLEIDFGIKGNLAAWLHSYLKGRKKRITASKFKRVAARKKNYETLVAQFKKPVRQTQAMRFGLANEGNAAATYAQLKGVNVRRSGFFINPGCPHLGASPDYIVFDPSKNDDPFGLMEAKCLSMQNAKCVRRINGELKLKKSHEYYYQIQAQLGLTGMQWFDLMVLCKDDYYIERIYFDQEVFDSMCTNLNKFYFEFFLCTLL</sequence>
<dbReference type="Proteomes" id="UP000225706">
    <property type="component" value="Unassembled WGS sequence"/>
</dbReference>
<evidence type="ECO:0000256" key="2">
    <source>
        <dbReference type="ARBA" id="ARBA00022771"/>
    </source>
</evidence>
<dbReference type="GO" id="GO:0008270">
    <property type="term" value="F:zinc ion binding"/>
    <property type="evidence" value="ECO:0007669"/>
    <property type="project" value="UniProtKB-KW"/>
</dbReference>
<dbReference type="PANTHER" id="PTHR33395:SF22">
    <property type="entry name" value="REVERSE TRANSCRIPTASE DOMAIN-CONTAINING PROTEIN"/>
    <property type="match status" value="1"/>
</dbReference>
<dbReference type="InterPro" id="IPR011604">
    <property type="entry name" value="PDDEXK-like_dom_sf"/>
</dbReference>
<dbReference type="InterPro" id="IPR036691">
    <property type="entry name" value="Endo/exonu/phosph_ase_sf"/>
</dbReference>
<dbReference type="InterPro" id="IPR011011">
    <property type="entry name" value="Znf_FYVE_PHD"/>
</dbReference>
<dbReference type="SUPFAM" id="SSF57903">
    <property type="entry name" value="FYVE/PHD zinc finger"/>
    <property type="match status" value="1"/>
</dbReference>
<dbReference type="AlphaFoldDB" id="A0A2B4RXG5"/>
<keyword evidence="2 4" id="KW-0863">Zinc-finger</keyword>
<evidence type="ECO:0000313" key="7">
    <source>
        <dbReference type="Proteomes" id="UP000225706"/>
    </source>
</evidence>
<gene>
    <name evidence="6" type="ORF">AWC38_SpisGene14272</name>
</gene>
<keyword evidence="6" id="KW-0548">Nucleotidyltransferase</keyword>
<dbReference type="Pfam" id="PF00628">
    <property type="entry name" value="PHD"/>
    <property type="match status" value="1"/>
</dbReference>
<dbReference type="Gene3D" id="3.90.320.10">
    <property type="match status" value="1"/>
</dbReference>
<keyword evidence="6" id="KW-0695">RNA-directed DNA polymerase</keyword>
<dbReference type="SMART" id="SM00249">
    <property type="entry name" value="PHD"/>
    <property type="match status" value="1"/>
</dbReference>
<keyword evidence="7" id="KW-1185">Reference proteome</keyword>
<keyword evidence="6" id="KW-0808">Transferase</keyword>
<dbReference type="Gene3D" id="3.30.40.10">
    <property type="entry name" value="Zinc/RING finger domain, C3HC4 (zinc finger)"/>
    <property type="match status" value="1"/>
</dbReference>
<dbReference type="GO" id="GO:0031012">
    <property type="term" value="C:extracellular matrix"/>
    <property type="evidence" value="ECO:0007669"/>
    <property type="project" value="TreeGrafter"/>
</dbReference>
<reference evidence="7" key="1">
    <citation type="journal article" date="2017" name="bioRxiv">
        <title>Comparative analysis of the genomes of Stylophora pistillata and Acropora digitifera provides evidence for extensive differences between species of corals.</title>
        <authorList>
            <person name="Voolstra C.R."/>
            <person name="Li Y."/>
            <person name="Liew Y.J."/>
            <person name="Baumgarten S."/>
            <person name="Zoccola D."/>
            <person name="Flot J.-F."/>
            <person name="Tambutte S."/>
            <person name="Allemand D."/>
            <person name="Aranda M."/>
        </authorList>
    </citation>
    <scope>NUCLEOTIDE SEQUENCE [LARGE SCALE GENOMIC DNA]</scope>
</reference>
<dbReference type="SUPFAM" id="SSF52980">
    <property type="entry name" value="Restriction endonuclease-like"/>
    <property type="match status" value="1"/>
</dbReference>
<dbReference type="PROSITE" id="PS01359">
    <property type="entry name" value="ZF_PHD_1"/>
    <property type="match status" value="1"/>
</dbReference>
<dbReference type="InterPro" id="IPR043502">
    <property type="entry name" value="DNA/RNA_pol_sf"/>
</dbReference>
<dbReference type="InterPro" id="IPR011335">
    <property type="entry name" value="Restrct_endonuc-II-like"/>
</dbReference>